<organism evidence="2 3">
    <name type="scientific">Myotis myotis</name>
    <name type="common">Greater mouse-eared bat</name>
    <name type="synonym">Vespertilio myotis</name>
    <dbReference type="NCBI Taxonomy" id="51298"/>
    <lineage>
        <taxon>Eukaryota</taxon>
        <taxon>Metazoa</taxon>
        <taxon>Chordata</taxon>
        <taxon>Craniata</taxon>
        <taxon>Vertebrata</taxon>
        <taxon>Euteleostomi</taxon>
        <taxon>Mammalia</taxon>
        <taxon>Eutheria</taxon>
        <taxon>Laurasiatheria</taxon>
        <taxon>Chiroptera</taxon>
        <taxon>Yangochiroptera</taxon>
        <taxon>Vespertilionidae</taxon>
        <taxon>Myotis</taxon>
    </lineage>
</organism>
<feature type="region of interest" description="Disordered" evidence="1">
    <location>
        <begin position="161"/>
        <end position="204"/>
    </location>
</feature>
<proteinExistence type="predicted"/>
<evidence type="ECO:0000256" key="1">
    <source>
        <dbReference type="SAM" id="MobiDB-lite"/>
    </source>
</evidence>
<keyword evidence="3" id="KW-1185">Reference proteome</keyword>
<feature type="compositionally biased region" description="Gly residues" evidence="1">
    <location>
        <begin position="285"/>
        <end position="294"/>
    </location>
</feature>
<comment type="caution">
    <text evidence="2">The sequence shown here is derived from an EMBL/GenBank/DDBJ whole genome shotgun (WGS) entry which is preliminary data.</text>
</comment>
<evidence type="ECO:0000313" key="3">
    <source>
        <dbReference type="Proteomes" id="UP000527355"/>
    </source>
</evidence>
<dbReference type="AlphaFoldDB" id="A0A7J7T634"/>
<name>A0A7J7T634_MYOMY</name>
<dbReference type="Proteomes" id="UP000527355">
    <property type="component" value="Unassembled WGS sequence"/>
</dbReference>
<feature type="region of interest" description="Disordered" evidence="1">
    <location>
        <begin position="276"/>
        <end position="301"/>
    </location>
</feature>
<gene>
    <name evidence="2" type="ORF">mMyoMyo1_009122</name>
</gene>
<protein>
    <submittedName>
        <fullName evidence="2">Uncharacterized protein</fullName>
    </submittedName>
</protein>
<accession>A0A7J7T634</accession>
<sequence>MSDQTHRLRLSQFLLCVCGRTRVCTAGGSSPPASPSQTPSPGSAAPPLPRAQAAAMATSPFAGDSTHPGKGQWSTDQGVQQLSHHLQEASPGPPALPPASLVVRNLERQSEPRMGLAQWAGRRAAGAEPLWARPGLGPAHAEGLEALGRPRACRCPRSMADPGVSVGRSPVGTRSSTPHFGLPRELQNPAPDCLPGGRSPPGALSPALRADRVAGPPPAWPRTRGPARPAELCEPRAGCWLRSRRPPRRHRHRCARRCWLLPQGRWAASELSVRGKGCHRNRPPGRGGGRGSAGCWGSWET</sequence>
<feature type="compositionally biased region" description="Polar residues" evidence="1">
    <location>
        <begin position="72"/>
        <end position="84"/>
    </location>
</feature>
<feature type="compositionally biased region" description="Low complexity" evidence="1">
    <location>
        <begin position="26"/>
        <end position="43"/>
    </location>
</feature>
<evidence type="ECO:0000313" key="2">
    <source>
        <dbReference type="EMBL" id="KAF6295990.1"/>
    </source>
</evidence>
<reference evidence="2 3" key="1">
    <citation type="journal article" date="2020" name="Nature">
        <title>Six reference-quality genomes reveal evolution of bat adaptations.</title>
        <authorList>
            <person name="Jebb D."/>
            <person name="Huang Z."/>
            <person name="Pippel M."/>
            <person name="Hughes G.M."/>
            <person name="Lavrichenko K."/>
            <person name="Devanna P."/>
            <person name="Winkler S."/>
            <person name="Jermiin L.S."/>
            <person name="Skirmuntt E.C."/>
            <person name="Katzourakis A."/>
            <person name="Burkitt-Gray L."/>
            <person name="Ray D.A."/>
            <person name="Sullivan K.A.M."/>
            <person name="Roscito J.G."/>
            <person name="Kirilenko B.M."/>
            <person name="Davalos L.M."/>
            <person name="Corthals A.P."/>
            <person name="Power M.L."/>
            <person name="Jones G."/>
            <person name="Ransome R.D."/>
            <person name="Dechmann D.K.N."/>
            <person name="Locatelli A.G."/>
            <person name="Puechmaille S.J."/>
            <person name="Fedrigo O."/>
            <person name="Jarvis E.D."/>
            <person name="Hiller M."/>
            <person name="Vernes S.C."/>
            <person name="Myers E.W."/>
            <person name="Teeling E.C."/>
        </authorList>
    </citation>
    <scope>NUCLEOTIDE SEQUENCE [LARGE SCALE GENOMIC DNA]</scope>
    <source>
        <strain evidence="2">MMyoMyo1</strain>
        <tissue evidence="2">Flight muscle</tissue>
    </source>
</reference>
<dbReference type="EMBL" id="JABWUV010000017">
    <property type="protein sequence ID" value="KAF6295990.1"/>
    <property type="molecule type" value="Genomic_DNA"/>
</dbReference>
<feature type="region of interest" description="Disordered" evidence="1">
    <location>
        <begin position="26"/>
        <end position="99"/>
    </location>
</feature>